<dbReference type="InterPro" id="IPR006156">
    <property type="entry name" value="Dihydroneopterin_aldolase"/>
</dbReference>
<accession>A0A9W6LM30</accession>
<dbReference type="AlphaFoldDB" id="A0A9W6LM30"/>
<evidence type="ECO:0000256" key="5">
    <source>
        <dbReference type="ARBA" id="ARBA00023239"/>
    </source>
</evidence>
<organism evidence="8 9">
    <name type="scientific">Propionigenium maris DSM 9537</name>
    <dbReference type="NCBI Taxonomy" id="1123000"/>
    <lineage>
        <taxon>Bacteria</taxon>
        <taxon>Fusobacteriati</taxon>
        <taxon>Fusobacteriota</taxon>
        <taxon>Fusobacteriia</taxon>
        <taxon>Fusobacteriales</taxon>
        <taxon>Fusobacteriaceae</taxon>
        <taxon>Propionigenium</taxon>
    </lineage>
</organism>
<protein>
    <recommendedName>
        <fullName evidence="6">7,8-dihydroneopterin aldolase</fullName>
        <ecNumber evidence="6">4.1.2.25</ecNumber>
    </recommendedName>
</protein>
<gene>
    <name evidence="8" type="primary">folB</name>
    <name evidence="8" type="ORF">PM10SUCC1_14200</name>
</gene>
<dbReference type="InterPro" id="IPR043133">
    <property type="entry name" value="GTP-CH-I_C/QueF"/>
</dbReference>
<dbReference type="NCBIfam" id="TIGR00526">
    <property type="entry name" value="folB_dom"/>
    <property type="match status" value="1"/>
</dbReference>
<dbReference type="FunFam" id="3.30.1130.10:FF:000003">
    <property type="entry name" value="7,8-dihydroneopterin aldolase"/>
    <property type="match status" value="1"/>
</dbReference>
<evidence type="ECO:0000256" key="4">
    <source>
        <dbReference type="ARBA" id="ARBA00022909"/>
    </source>
</evidence>
<dbReference type="Gene3D" id="3.30.1130.10">
    <property type="match status" value="1"/>
</dbReference>
<evidence type="ECO:0000256" key="1">
    <source>
        <dbReference type="ARBA" id="ARBA00001353"/>
    </source>
</evidence>
<dbReference type="InterPro" id="IPR006157">
    <property type="entry name" value="FolB_dom"/>
</dbReference>
<dbReference type="GO" id="GO:0005737">
    <property type="term" value="C:cytoplasm"/>
    <property type="evidence" value="ECO:0007669"/>
    <property type="project" value="TreeGrafter"/>
</dbReference>
<evidence type="ECO:0000256" key="2">
    <source>
        <dbReference type="ARBA" id="ARBA00005013"/>
    </source>
</evidence>
<name>A0A9W6LM30_9FUSO</name>
<keyword evidence="5 6" id="KW-0456">Lyase</keyword>
<evidence type="ECO:0000313" key="8">
    <source>
        <dbReference type="EMBL" id="GLI55906.1"/>
    </source>
</evidence>
<dbReference type="GO" id="GO:0046654">
    <property type="term" value="P:tetrahydrofolate biosynthetic process"/>
    <property type="evidence" value="ECO:0007669"/>
    <property type="project" value="UniProtKB-UniRule"/>
</dbReference>
<dbReference type="EMBL" id="BSDY01000005">
    <property type="protein sequence ID" value="GLI55906.1"/>
    <property type="molecule type" value="Genomic_DNA"/>
</dbReference>
<evidence type="ECO:0000256" key="6">
    <source>
        <dbReference type="RuleBase" id="RU362079"/>
    </source>
</evidence>
<reference evidence="8" key="1">
    <citation type="submission" date="2022-12" db="EMBL/GenBank/DDBJ databases">
        <title>Reference genome sequencing for broad-spectrum identification of bacterial and archaeal isolates by mass spectrometry.</title>
        <authorList>
            <person name="Sekiguchi Y."/>
            <person name="Tourlousse D.M."/>
        </authorList>
    </citation>
    <scope>NUCLEOTIDE SEQUENCE</scope>
    <source>
        <strain evidence="8">10succ1</strain>
    </source>
</reference>
<dbReference type="Pfam" id="PF02152">
    <property type="entry name" value="FolB"/>
    <property type="match status" value="1"/>
</dbReference>
<comment type="caution">
    <text evidence="8">The sequence shown here is derived from an EMBL/GenBank/DDBJ whole genome shotgun (WGS) entry which is preliminary data.</text>
</comment>
<keyword evidence="4 6" id="KW-0289">Folate biosynthesis</keyword>
<dbReference type="EC" id="4.1.2.25" evidence="6"/>
<dbReference type="GO" id="GO:0046656">
    <property type="term" value="P:folic acid biosynthetic process"/>
    <property type="evidence" value="ECO:0007669"/>
    <property type="project" value="UniProtKB-UniRule"/>
</dbReference>
<feature type="domain" description="Dihydroneopterin aldolase/epimerase" evidence="7">
    <location>
        <begin position="4"/>
        <end position="116"/>
    </location>
</feature>
<dbReference type="SUPFAM" id="SSF55620">
    <property type="entry name" value="Tetrahydrobiopterin biosynthesis enzymes-like"/>
    <property type="match status" value="1"/>
</dbReference>
<comment type="similarity">
    <text evidence="3 6">Belongs to the DHNA family.</text>
</comment>
<comment type="pathway">
    <text evidence="2 6">Cofactor biosynthesis; tetrahydrofolate biosynthesis; 2-amino-4-hydroxy-6-hydroxymethyl-7,8-dihydropteridine diphosphate from 7,8-dihydroneopterin triphosphate: step 3/4.</text>
</comment>
<dbReference type="PANTHER" id="PTHR42844">
    <property type="entry name" value="DIHYDRONEOPTERIN ALDOLASE 1-RELATED"/>
    <property type="match status" value="1"/>
</dbReference>
<keyword evidence="9" id="KW-1185">Reference proteome</keyword>
<dbReference type="Proteomes" id="UP001144471">
    <property type="component" value="Unassembled WGS sequence"/>
</dbReference>
<dbReference type="CDD" id="cd00534">
    <property type="entry name" value="DHNA_DHNTPE"/>
    <property type="match status" value="1"/>
</dbReference>
<sequence>MDKVIIKDMQVYAYHGALPEENVLGQNFFISLEMMLPLKEAGMTDDLTKGVSYAEVYERVEKLAKENTFKLIETLAERTAKLVVEEFPVESVKVTVRKPQAPIPGQFDYVAVEIERSRGDYE</sequence>
<dbReference type="NCBIfam" id="TIGR00525">
    <property type="entry name" value="folB"/>
    <property type="match status" value="1"/>
</dbReference>
<comment type="catalytic activity">
    <reaction evidence="1 6">
        <text>7,8-dihydroneopterin = 6-hydroxymethyl-7,8-dihydropterin + glycolaldehyde</text>
        <dbReference type="Rhea" id="RHEA:10540"/>
        <dbReference type="ChEBI" id="CHEBI:17001"/>
        <dbReference type="ChEBI" id="CHEBI:17071"/>
        <dbReference type="ChEBI" id="CHEBI:44841"/>
        <dbReference type="EC" id="4.1.2.25"/>
    </reaction>
</comment>
<dbReference type="PANTHER" id="PTHR42844:SF1">
    <property type="entry name" value="DIHYDRONEOPTERIN ALDOLASE 1-RELATED"/>
    <property type="match status" value="1"/>
</dbReference>
<dbReference type="GO" id="GO:0004150">
    <property type="term" value="F:dihydroneopterin aldolase activity"/>
    <property type="evidence" value="ECO:0007669"/>
    <property type="project" value="UniProtKB-UniRule"/>
</dbReference>
<dbReference type="RefSeq" id="WP_281834707.1">
    <property type="nucleotide sequence ID" value="NZ_BSDY01000005.1"/>
</dbReference>
<evidence type="ECO:0000256" key="3">
    <source>
        <dbReference type="ARBA" id="ARBA00005708"/>
    </source>
</evidence>
<evidence type="ECO:0000313" key="9">
    <source>
        <dbReference type="Proteomes" id="UP001144471"/>
    </source>
</evidence>
<dbReference type="SMART" id="SM00905">
    <property type="entry name" value="FolB"/>
    <property type="match status" value="1"/>
</dbReference>
<proteinExistence type="inferred from homology"/>
<comment type="function">
    <text evidence="6">Catalyzes the conversion of 7,8-dihydroneopterin to 6-hydroxymethyl-7,8-dihydropterin.</text>
</comment>
<evidence type="ECO:0000259" key="7">
    <source>
        <dbReference type="SMART" id="SM00905"/>
    </source>
</evidence>